<dbReference type="RefSeq" id="WP_074636755.1">
    <property type="nucleotide sequence ID" value="NZ_FNDO01000011.1"/>
</dbReference>
<dbReference type="EMBL" id="FNDO01000011">
    <property type="protein sequence ID" value="SDH71381.1"/>
    <property type="molecule type" value="Genomic_DNA"/>
</dbReference>
<gene>
    <name evidence="1" type="ORF">SAMN05192582_101117</name>
</gene>
<dbReference type="AlphaFoldDB" id="A0A1G8ENC8"/>
<proteinExistence type="predicted"/>
<evidence type="ECO:0000313" key="2">
    <source>
        <dbReference type="Proteomes" id="UP000181870"/>
    </source>
</evidence>
<sequence length="138" mass="16535">MYKYKPTNVVHERAFEGYDGLQLPRSPRTYLDGFASEFSDIDRRTKLYHFGFLATRGVDFYQDLRDNIDEKMADPRYHGYEDAARNAFVGYLEELCGEDDRYNHQSFEALYHLLVTELKVRYYEYEDCDSHEKCYAFK</sequence>
<protein>
    <submittedName>
        <fullName evidence="1">Uncharacterized protein</fullName>
    </submittedName>
</protein>
<organism evidence="1 2">
    <name type="scientific">Bacteroides ovatus</name>
    <dbReference type="NCBI Taxonomy" id="28116"/>
    <lineage>
        <taxon>Bacteria</taxon>
        <taxon>Pseudomonadati</taxon>
        <taxon>Bacteroidota</taxon>
        <taxon>Bacteroidia</taxon>
        <taxon>Bacteroidales</taxon>
        <taxon>Bacteroidaceae</taxon>
        <taxon>Bacteroides</taxon>
    </lineage>
</organism>
<name>A0A1G8ENC8_BACOV</name>
<dbReference type="Proteomes" id="UP000181870">
    <property type="component" value="Unassembled WGS sequence"/>
</dbReference>
<evidence type="ECO:0000313" key="1">
    <source>
        <dbReference type="EMBL" id="SDH71381.1"/>
    </source>
</evidence>
<accession>A0A1G8ENC8</accession>
<reference evidence="2" key="1">
    <citation type="submission" date="2016-10" db="EMBL/GenBank/DDBJ databases">
        <authorList>
            <person name="Varghese N."/>
            <person name="Submissions S."/>
        </authorList>
    </citation>
    <scope>NUCLEOTIDE SEQUENCE [LARGE SCALE GENOMIC DNA]</scope>
    <source>
        <strain evidence="2">NLAE-zl-C57</strain>
    </source>
</reference>